<evidence type="ECO:0000313" key="6">
    <source>
        <dbReference type="EMBL" id="RQP02646.1"/>
    </source>
</evidence>
<evidence type="ECO:0000313" key="7">
    <source>
        <dbReference type="Proteomes" id="UP000006729"/>
    </source>
</evidence>
<feature type="binding site" evidence="5">
    <location>
        <position position="261"/>
    </location>
    <ligand>
        <name>Fe cation</name>
        <dbReference type="ChEBI" id="CHEBI:24875"/>
        <note>catalytic</note>
    </ligand>
</feature>
<accession>A0A3N7G8I0</accession>
<evidence type="ECO:0000256" key="4">
    <source>
        <dbReference type="ARBA" id="ARBA00023004"/>
    </source>
</evidence>
<dbReference type="GO" id="GO:0046872">
    <property type="term" value="F:metal ion binding"/>
    <property type="evidence" value="ECO:0007669"/>
    <property type="project" value="UniProtKB-KW"/>
</dbReference>
<evidence type="ECO:0000256" key="1">
    <source>
        <dbReference type="ARBA" id="ARBA00006787"/>
    </source>
</evidence>
<comment type="similarity">
    <text evidence="1">Belongs to the carotenoid oxygenase family.</text>
</comment>
<comment type="cofactor">
    <cofactor evidence="5">
        <name>Fe(2+)</name>
        <dbReference type="ChEBI" id="CHEBI:29033"/>
    </cofactor>
    <text evidence="5">Binds 1 Fe(2+) ion per subunit.</text>
</comment>
<dbReference type="InterPro" id="IPR004294">
    <property type="entry name" value="Carotenoid_Oase"/>
</dbReference>
<dbReference type="PANTHER" id="PTHR10543:SF111">
    <property type="entry name" value="CAROTENOID 9,10(9',10')-CLEAVAGE DIOXYGENASE 1-LIKE"/>
    <property type="match status" value="1"/>
</dbReference>
<evidence type="ECO:0000256" key="5">
    <source>
        <dbReference type="PIRSR" id="PIRSR604294-1"/>
    </source>
</evidence>
<keyword evidence="2 5" id="KW-0479">Metal-binding</keyword>
<keyword evidence="3" id="KW-0560">Oxidoreductase</keyword>
<proteinExistence type="inferred from homology"/>
<feature type="binding site" evidence="5">
    <location>
        <position position="374"/>
    </location>
    <ligand>
        <name>Fe cation</name>
        <dbReference type="ChEBI" id="CHEBI:24875"/>
        <note>catalytic</note>
    </ligand>
</feature>
<evidence type="ECO:0000256" key="3">
    <source>
        <dbReference type="ARBA" id="ARBA00022964"/>
    </source>
</evidence>
<dbReference type="GO" id="GO:0009570">
    <property type="term" value="C:chloroplast stroma"/>
    <property type="evidence" value="ECO:0000318"/>
    <property type="project" value="GO_Central"/>
</dbReference>
<reference evidence="6 7" key="1">
    <citation type="journal article" date="2006" name="Science">
        <title>The genome of black cottonwood, Populus trichocarpa (Torr. &amp; Gray).</title>
        <authorList>
            <person name="Tuskan G.A."/>
            <person name="Difazio S."/>
            <person name="Jansson S."/>
            <person name="Bohlmann J."/>
            <person name="Grigoriev I."/>
            <person name="Hellsten U."/>
            <person name="Putnam N."/>
            <person name="Ralph S."/>
            <person name="Rombauts S."/>
            <person name="Salamov A."/>
            <person name="Schein J."/>
            <person name="Sterck L."/>
            <person name="Aerts A."/>
            <person name="Bhalerao R.R."/>
            <person name="Bhalerao R.P."/>
            <person name="Blaudez D."/>
            <person name="Boerjan W."/>
            <person name="Brun A."/>
            <person name="Brunner A."/>
            <person name="Busov V."/>
            <person name="Campbell M."/>
            <person name="Carlson J."/>
            <person name="Chalot M."/>
            <person name="Chapman J."/>
            <person name="Chen G.L."/>
            <person name="Cooper D."/>
            <person name="Coutinho P.M."/>
            <person name="Couturier J."/>
            <person name="Covert S."/>
            <person name="Cronk Q."/>
            <person name="Cunningham R."/>
            <person name="Davis J."/>
            <person name="Degroeve S."/>
            <person name="Dejardin A."/>
            <person name="Depamphilis C."/>
            <person name="Detter J."/>
            <person name="Dirks B."/>
            <person name="Dubchak I."/>
            <person name="Duplessis S."/>
            <person name="Ehlting J."/>
            <person name="Ellis B."/>
            <person name="Gendler K."/>
            <person name="Goodstein D."/>
            <person name="Gribskov M."/>
            <person name="Grimwood J."/>
            <person name="Groover A."/>
            <person name="Gunter L."/>
            <person name="Hamberger B."/>
            <person name="Heinze B."/>
            <person name="Helariutta Y."/>
            <person name="Henrissat B."/>
            <person name="Holligan D."/>
            <person name="Holt R."/>
            <person name="Huang W."/>
            <person name="Islam-Faridi N."/>
            <person name="Jones S."/>
            <person name="Jones-Rhoades M."/>
            <person name="Jorgensen R."/>
            <person name="Joshi C."/>
            <person name="Kangasjarvi J."/>
            <person name="Karlsson J."/>
            <person name="Kelleher C."/>
            <person name="Kirkpatrick R."/>
            <person name="Kirst M."/>
            <person name="Kohler A."/>
            <person name="Kalluri U."/>
            <person name="Larimer F."/>
            <person name="Leebens-Mack J."/>
            <person name="Leple J.C."/>
            <person name="Locascio P."/>
            <person name="Lou Y."/>
            <person name="Lucas S."/>
            <person name="Martin F."/>
            <person name="Montanini B."/>
            <person name="Napoli C."/>
            <person name="Nelson D.R."/>
            <person name="Nelson C."/>
            <person name="Nieminen K."/>
            <person name="Nilsson O."/>
            <person name="Pereda V."/>
            <person name="Peter G."/>
            <person name="Philippe R."/>
            <person name="Pilate G."/>
            <person name="Poliakov A."/>
            <person name="Razumovskaya J."/>
            <person name="Richardson P."/>
            <person name="Rinaldi C."/>
            <person name="Ritland K."/>
            <person name="Rouze P."/>
            <person name="Ryaboy D."/>
            <person name="Schmutz J."/>
            <person name="Schrader J."/>
            <person name="Segerman B."/>
            <person name="Shin H."/>
            <person name="Siddiqui A."/>
            <person name="Sterky F."/>
            <person name="Terry A."/>
            <person name="Tsai C.J."/>
            <person name="Uberbacher E."/>
            <person name="Unneberg P."/>
            <person name="Vahala J."/>
            <person name="Wall K."/>
            <person name="Wessler S."/>
            <person name="Yang G."/>
            <person name="Yin T."/>
            <person name="Douglas C."/>
            <person name="Marra M."/>
            <person name="Sandberg G."/>
            <person name="Van de Peer Y."/>
            <person name="Rokhsar D."/>
        </authorList>
    </citation>
    <scope>NUCLEOTIDE SEQUENCE [LARGE SCALE GENOMIC DNA]</scope>
    <source>
        <strain evidence="7">cv. Nisqually</strain>
    </source>
</reference>
<dbReference type="GO" id="GO:0010436">
    <property type="term" value="F:carotenoid dioxygenase activity"/>
    <property type="evidence" value="ECO:0000318"/>
    <property type="project" value="GO_Central"/>
</dbReference>
<dbReference type="AlphaFoldDB" id="A0A3N7G8I0"/>
<dbReference type="SMR" id="A0A3N7G8I0"/>
<sequence>MAAFSCVSLQLNGSVLKPFASESFDRLKTSLSSTFKPFFNELHQLQMKIDVSQSMKNTSRKMLDAFVDSAFQFVDQPLLPSQSNLAPVEEIGEAVNVNSIEGEIPVDFPEGVYIRNGSNPLFGGLKSTVSSFGKTSQIWVEGEGMLHALYFRKNASGNWIVSYKNKFVESESFKIEKERNMPVFLPNLEGDSLAILASNLINALRLGTIAKHYQNVNIFLHSGKLYATGDNYLPQEVGISTLESLDYWDVNGAWDRPFTSHPKKAPGSGELVMLGFDGMKPYCVVGVISADGEKLLHKADLKFNRSVLNHDIGVTQNYNVIIDHPLIVDITRVIKGGQLMKYEEKETARIGVMPRYGSAESVKWFEVEPNCTFHIVNCFEDSNEVVVRGCKAVTSIIPGPDWGQDKFEWFSKGFKSDDADGLTENGYLLHRVHEWRLNVVTGEVKEKYLTGADCSMDFPFINEDVTGLKHKYGYTQVIDSLASSISGICKYGSVAKLHFNEEMSAFSKEGSNEQPVKAEYHKFPENTFCTGSTFVPKQGGVEEDDGLIITFVHNEERNVSQVYIIDAKKFESDPIAILTLPQRVPYGHHGVFVSMPNQA</sequence>
<keyword evidence="7" id="KW-1185">Reference proteome</keyword>
<dbReference type="Pfam" id="PF03055">
    <property type="entry name" value="RPE65"/>
    <property type="match status" value="1"/>
</dbReference>
<feature type="binding site" evidence="5">
    <location>
        <position position="589"/>
    </location>
    <ligand>
        <name>Fe cation</name>
        <dbReference type="ChEBI" id="CHEBI:24875"/>
        <note>catalytic</note>
    </ligand>
</feature>
<dbReference type="Proteomes" id="UP000006729">
    <property type="component" value="Chromosome 18"/>
</dbReference>
<feature type="binding site" evidence="5">
    <location>
        <position position="310"/>
    </location>
    <ligand>
        <name>Fe cation</name>
        <dbReference type="ChEBI" id="CHEBI:24875"/>
        <note>catalytic</note>
    </ligand>
</feature>
<evidence type="ECO:0000256" key="2">
    <source>
        <dbReference type="ARBA" id="ARBA00022723"/>
    </source>
</evidence>
<organism evidence="6 7">
    <name type="scientific">Populus trichocarpa</name>
    <name type="common">Western balsam poplar</name>
    <name type="synonym">Populus balsamifera subsp. trichocarpa</name>
    <dbReference type="NCBI Taxonomy" id="3694"/>
    <lineage>
        <taxon>Eukaryota</taxon>
        <taxon>Viridiplantae</taxon>
        <taxon>Streptophyta</taxon>
        <taxon>Embryophyta</taxon>
        <taxon>Tracheophyta</taxon>
        <taxon>Spermatophyta</taxon>
        <taxon>Magnoliopsida</taxon>
        <taxon>eudicotyledons</taxon>
        <taxon>Gunneridae</taxon>
        <taxon>Pentapetalae</taxon>
        <taxon>rosids</taxon>
        <taxon>fabids</taxon>
        <taxon>Malpighiales</taxon>
        <taxon>Salicaceae</taxon>
        <taxon>Saliceae</taxon>
        <taxon>Populus</taxon>
    </lineage>
</organism>
<dbReference type="InParanoid" id="A0A3N7G8I0"/>
<gene>
    <name evidence="6" type="ORF">POPTR_018G042650</name>
</gene>
<dbReference type="EMBL" id="CM009307">
    <property type="protein sequence ID" value="RQP02646.1"/>
    <property type="molecule type" value="Genomic_DNA"/>
</dbReference>
<keyword evidence="4 5" id="KW-0408">Iron</keyword>
<keyword evidence="3" id="KW-0223">Dioxygenase</keyword>
<name>A0A3N7G8I0_POPTR</name>
<dbReference type="PANTHER" id="PTHR10543">
    <property type="entry name" value="BETA-CAROTENE DIOXYGENASE"/>
    <property type="match status" value="1"/>
</dbReference>
<dbReference type="GO" id="GO:0016121">
    <property type="term" value="P:carotene catabolic process"/>
    <property type="evidence" value="ECO:0000318"/>
    <property type="project" value="GO_Central"/>
</dbReference>
<protein>
    <recommendedName>
        <fullName evidence="8">Carotenoid 9,10(9',10')-cleavage dioxygenase 1-like</fullName>
    </recommendedName>
</protein>
<evidence type="ECO:0008006" key="8">
    <source>
        <dbReference type="Google" id="ProtNLM"/>
    </source>
</evidence>